<dbReference type="EMBL" id="CP048685">
    <property type="protein sequence ID" value="QPJ61418.1"/>
    <property type="molecule type" value="Genomic_DNA"/>
</dbReference>
<reference evidence="1 2" key="1">
    <citation type="submission" date="2020-02" db="EMBL/GenBank/DDBJ databases">
        <title>Genomic and physiological characterization of two novel Nitrospinaceae genera.</title>
        <authorList>
            <person name="Mueller A.J."/>
            <person name="Jung M.-Y."/>
            <person name="Strachan C.R."/>
            <person name="Herbold C.W."/>
            <person name="Kirkegaard R.H."/>
            <person name="Daims H."/>
        </authorList>
    </citation>
    <scope>NUCLEOTIDE SEQUENCE [LARGE SCALE GENOMIC DNA]</scope>
    <source>
        <strain evidence="1">EB</strain>
    </source>
</reference>
<proteinExistence type="predicted"/>
<sequence length="73" mass="8100">MISGRLFRLCTLSIENQNKNGKNLSPKVRAKRLSRLKFLSKFSLHQGTTFTTLVAVGALPEELVGELINSNVL</sequence>
<dbReference type="Proteomes" id="UP000594688">
    <property type="component" value="Chromosome"/>
</dbReference>
<protein>
    <submittedName>
        <fullName evidence="1">Uncharacterized protein</fullName>
    </submittedName>
</protein>
<organism evidence="1 2">
    <name type="scientific">Candidatus Nitronauta litoralis</name>
    <dbReference type="NCBI Taxonomy" id="2705533"/>
    <lineage>
        <taxon>Bacteria</taxon>
        <taxon>Pseudomonadati</taxon>
        <taxon>Nitrospinota/Tectimicrobiota group</taxon>
        <taxon>Nitrospinota</taxon>
        <taxon>Nitrospinia</taxon>
        <taxon>Nitrospinales</taxon>
        <taxon>Nitrospinaceae</taxon>
        <taxon>Candidatus Nitronauta</taxon>
    </lineage>
</organism>
<gene>
    <name evidence="1" type="ORF">G3M70_05750</name>
</gene>
<dbReference type="AlphaFoldDB" id="A0A7T0BV52"/>
<name>A0A7T0BV52_9BACT</name>
<accession>A0A7T0BV52</accession>
<dbReference type="KEGG" id="nli:G3M70_05750"/>
<evidence type="ECO:0000313" key="2">
    <source>
        <dbReference type="Proteomes" id="UP000594688"/>
    </source>
</evidence>
<evidence type="ECO:0000313" key="1">
    <source>
        <dbReference type="EMBL" id="QPJ61418.1"/>
    </source>
</evidence>